<dbReference type="InterPro" id="IPR036188">
    <property type="entry name" value="FAD/NAD-bd_sf"/>
</dbReference>
<feature type="domain" description="FAD-binding" evidence="5">
    <location>
        <begin position="10"/>
        <end position="352"/>
    </location>
</feature>
<comment type="caution">
    <text evidence="6">The sequence shown here is derived from an EMBL/GenBank/DDBJ whole genome shotgun (WGS) entry which is preliminary data.</text>
</comment>
<gene>
    <name evidence="6" type="ORF">BDW59DRAFT_165366</name>
</gene>
<dbReference type="Gene3D" id="3.30.9.10">
    <property type="entry name" value="D-Amino Acid Oxidase, subunit A, domain 2"/>
    <property type="match status" value="1"/>
</dbReference>
<name>A0ABR4HT88_9EURO</name>
<evidence type="ECO:0000256" key="2">
    <source>
        <dbReference type="ARBA" id="ARBA00022630"/>
    </source>
</evidence>
<dbReference type="Gene3D" id="3.50.50.60">
    <property type="entry name" value="FAD/NAD(P)-binding domain"/>
    <property type="match status" value="1"/>
</dbReference>
<dbReference type="Gene3D" id="3.40.30.120">
    <property type="match status" value="1"/>
</dbReference>
<dbReference type="PRINTS" id="PR00420">
    <property type="entry name" value="RNGMNOXGNASE"/>
</dbReference>
<keyword evidence="2" id="KW-0285">Flavoprotein</keyword>
<protein>
    <submittedName>
        <fullName evidence="6">FAD binding domain-containing protein</fullName>
    </submittedName>
</protein>
<evidence type="ECO:0000313" key="7">
    <source>
        <dbReference type="Proteomes" id="UP001610335"/>
    </source>
</evidence>
<keyword evidence="3" id="KW-0274">FAD</keyword>
<comment type="cofactor">
    <cofactor evidence="1">
        <name>FAD</name>
        <dbReference type="ChEBI" id="CHEBI:57692"/>
    </cofactor>
</comment>
<evidence type="ECO:0000256" key="3">
    <source>
        <dbReference type="ARBA" id="ARBA00022827"/>
    </source>
</evidence>
<organism evidence="6 7">
    <name type="scientific">Aspergillus cavernicola</name>
    <dbReference type="NCBI Taxonomy" id="176166"/>
    <lineage>
        <taxon>Eukaryota</taxon>
        <taxon>Fungi</taxon>
        <taxon>Dikarya</taxon>
        <taxon>Ascomycota</taxon>
        <taxon>Pezizomycotina</taxon>
        <taxon>Eurotiomycetes</taxon>
        <taxon>Eurotiomycetidae</taxon>
        <taxon>Eurotiales</taxon>
        <taxon>Aspergillaceae</taxon>
        <taxon>Aspergillus</taxon>
        <taxon>Aspergillus subgen. Nidulantes</taxon>
    </lineage>
</organism>
<sequence>MPTVSTKQNPVLIVGASLVGLTAALGLSARNVPTIVLERHAAVSDHPRAIGFTPRTMEIYRALGIAGQIPEVAEDYTIKRAQVHSLTGEWFEITSWSDKDTEPHIQREARERYSASRGAAVPQDHVERILEAAALKQGADIRRGHTVGMVEQDENGVTITVVDDQGNDARLRGSYLIAADGSGSRIREQLRIARDGLGHMGILRSVLFRASLDQYTRTGVHQFHIQRPKFKAFLTTYHDGRWVLMFYDDIERDESTLRSAIYEVIGRFDVKVEIITTGRWELAALVAKVFQCDRVFLAGDAAHTLPPNRGGYGANTGVADADNLAWKLAAVLSGYSSPELLDTYDAERRPFALLRHDEIFARSDFKSYCDESQHGRQPLDDSAIEFGQLYRSKGFLGLGHDLPAALTPDEWNGRPGSHIPHFWVKKHESVLDIIGRTWALITISEEWEPVVAAVNQTLSVQVRHVKISADALLDGDHFQRMMGLSNTGASLVRPDGYIAWRTVDMPCEAVDIFHEALRKVAFAARIT</sequence>
<evidence type="ECO:0000313" key="6">
    <source>
        <dbReference type="EMBL" id="KAL2818703.1"/>
    </source>
</evidence>
<keyword evidence="4" id="KW-0560">Oxidoreductase</keyword>
<accession>A0ABR4HT88</accession>
<proteinExistence type="predicted"/>
<dbReference type="PANTHER" id="PTHR43004:SF19">
    <property type="entry name" value="BINDING MONOOXYGENASE, PUTATIVE (JCVI)-RELATED"/>
    <property type="match status" value="1"/>
</dbReference>
<dbReference type="PANTHER" id="PTHR43004">
    <property type="entry name" value="TRK SYSTEM POTASSIUM UPTAKE PROTEIN"/>
    <property type="match status" value="1"/>
</dbReference>
<dbReference type="Proteomes" id="UP001610335">
    <property type="component" value="Unassembled WGS sequence"/>
</dbReference>
<dbReference type="EMBL" id="JBFXLS010000082">
    <property type="protein sequence ID" value="KAL2818703.1"/>
    <property type="molecule type" value="Genomic_DNA"/>
</dbReference>
<evidence type="ECO:0000256" key="1">
    <source>
        <dbReference type="ARBA" id="ARBA00001974"/>
    </source>
</evidence>
<dbReference type="Pfam" id="PF01494">
    <property type="entry name" value="FAD_binding_3"/>
    <property type="match status" value="1"/>
</dbReference>
<dbReference type="SUPFAM" id="SSF51905">
    <property type="entry name" value="FAD/NAD(P)-binding domain"/>
    <property type="match status" value="1"/>
</dbReference>
<dbReference type="InterPro" id="IPR050641">
    <property type="entry name" value="RIFMO-like"/>
</dbReference>
<evidence type="ECO:0000256" key="4">
    <source>
        <dbReference type="ARBA" id="ARBA00023002"/>
    </source>
</evidence>
<reference evidence="6 7" key="1">
    <citation type="submission" date="2024-07" db="EMBL/GenBank/DDBJ databases">
        <title>Section-level genome sequencing and comparative genomics of Aspergillus sections Usti and Cavernicolus.</title>
        <authorList>
            <consortium name="Lawrence Berkeley National Laboratory"/>
            <person name="Nybo J.L."/>
            <person name="Vesth T.C."/>
            <person name="Theobald S."/>
            <person name="Frisvad J.C."/>
            <person name="Larsen T.O."/>
            <person name="Kjaerboelling I."/>
            <person name="Rothschild-Mancinelli K."/>
            <person name="Lyhne E.K."/>
            <person name="Kogle M.E."/>
            <person name="Barry K."/>
            <person name="Clum A."/>
            <person name="Na H."/>
            <person name="Ledsgaard L."/>
            <person name="Lin J."/>
            <person name="Lipzen A."/>
            <person name="Kuo A."/>
            <person name="Riley R."/>
            <person name="Mondo S."/>
            <person name="LaButti K."/>
            <person name="Haridas S."/>
            <person name="Pangalinan J."/>
            <person name="Salamov A.A."/>
            <person name="Simmons B.A."/>
            <person name="Magnuson J.K."/>
            <person name="Chen J."/>
            <person name="Drula E."/>
            <person name="Henrissat B."/>
            <person name="Wiebenga A."/>
            <person name="Lubbers R.J."/>
            <person name="Gomes A.C."/>
            <person name="Makela M.R."/>
            <person name="Stajich J."/>
            <person name="Grigoriev I.V."/>
            <person name="Mortensen U.H."/>
            <person name="De vries R.P."/>
            <person name="Baker S.E."/>
            <person name="Andersen M.R."/>
        </authorList>
    </citation>
    <scope>NUCLEOTIDE SEQUENCE [LARGE SCALE GENOMIC DNA]</scope>
    <source>
        <strain evidence="6 7">CBS 600.67</strain>
    </source>
</reference>
<evidence type="ECO:0000259" key="5">
    <source>
        <dbReference type="Pfam" id="PF01494"/>
    </source>
</evidence>
<dbReference type="Pfam" id="PF21274">
    <property type="entry name" value="Rng_hyd_C"/>
    <property type="match status" value="1"/>
</dbReference>
<keyword evidence="7" id="KW-1185">Reference proteome</keyword>
<dbReference type="InterPro" id="IPR002938">
    <property type="entry name" value="FAD-bd"/>
</dbReference>